<dbReference type="Proteomes" id="UP001652442">
    <property type="component" value="Unassembled WGS sequence"/>
</dbReference>
<comment type="subcellular location">
    <subcellularLocation>
        <location evidence="1">Cell membrane</location>
        <topology evidence="1">Multi-pass membrane protein</topology>
    </subcellularLocation>
</comment>
<keyword evidence="3" id="KW-1003">Cell membrane</keyword>
<feature type="transmembrane region" description="Helical" evidence="8">
    <location>
        <begin position="52"/>
        <end position="70"/>
    </location>
</feature>
<sequence>MQFRKKDKPIIISDNRRRKHSFRERIRSIWNLIQFPDLSENKYAQFLEKYSLIVHGILSCILIFVIEWISRRSLHSALSFVYHSPLVFLYNALLIFVTLLIPYLFRHRGLFRIIISIFWLLLGIVNGCVLASRVTPFNFTDLKLVGDLLSMKDSQYFSVGQGVAVVVALALVVIFLILFAIKGPFYKEKIHRIRNLIFLGIAIAAVPFITKAAIHNGILAGYFGNLAQGYSDYGFVYSFTASTVDTGMREPSNYSQDTIDNILDSVKTKDTSVSKEDMPNIIFVQLESLVDPEEIKFLKMSKDPIPTLRSLQKNYTTGYLTVPIVGAGTVNTEFEVLTGLGIQYFGLGEYPYKTVLKETSCESAASDLSDLGYSTHALHNNGGNFYSRAKVFANMGFDTYTCKEMMNILEYNEIHSWPADHILLEETQKAMDYSENQPDFLYTITVQSHGNYPGYKVFDDPEVKVTGGETEEKNYQWEYYVNEVYQVDQFVSDLIDQLSKRDEKTILVLYGDHLPTMGLTDDDMKSGDLYKTRYYTWNNFGLEKKDKDLTSYQLMAYITDQLGIHEGTIFRYHQNALAKKSLNERKYLKNLQLLQYDLLYGKRYAYNEEDLYPATDMEMGVEDTRLTDYYVNFNQTKLIIRGENFTPWSKVFVNGKKVSTSYISDKAVQIYLDDVADGDTLVVNQMGSSDTVFRSSNEVTYVLPDILKNKDSEESTETDTNNQADNGSQKNSKTKNSKTKKSITDAIHSTIKQVDEDLLND</sequence>
<evidence type="ECO:0000313" key="11">
    <source>
        <dbReference type="Proteomes" id="UP001652442"/>
    </source>
</evidence>
<evidence type="ECO:0000256" key="5">
    <source>
        <dbReference type="ARBA" id="ARBA00022989"/>
    </source>
</evidence>
<evidence type="ECO:0000313" key="10">
    <source>
        <dbReference type="EMBL" id="MCU6763221.1"/>
    </source>
</evidence>
<dbReference type="InterPro" id="IPR050448">
    <property type="entry name" value="OpgB/LTA_synthase_biosynth"/>
</dbReference>
<accession>A0ABT2TM39</accession>
<reference evidence="10 11" key="1">
    <citation type="journal article" date="2021" name="ISME Commun">
        <title>Automated analysis of genomic sequences facilitates high-throughput and comprehensive description of bacteria.</title>
        <authorList>
            <person name="Hitch T.C.A."/>
        </authorList>
    </citation>
    <scope>NUCLEOTIDE SEQUENCE [LARGE SCALE GENOMIC DNA]</scope>
    <source>
        <strain evidence="10 11">Sanger_109</strain>
    </source>
</reference>
<gene>
    <name evidence="10" type="ORF">OCV88_12940</name>
</gene>
<dbReference type="Pfam" id="PF00884">
    <property type="entry name" value="Sulfatase"/>
    <property type="match status" value="1"/>
</dbReference>
<dbReference type="PANTHER" id="PTHR47371">
    <property type="entry name" value="LIPOTEICHOIC ACID SYNTHASE"/>
    <property type="match status" value="1"/>
</dbReference>
<protein>
    <submittedName>
        <fullName evidence="10">LTA synthase family protein</fullName>
    </submittedName>
</protein>
<dbReference type="InterPro" id="IPR017850">
    <property type="entry name" value="Alkaline_phosphatase_core_sf"/>
</dbReference>
<evidence type="ECO:0000256" key="7">
    <source>
        <dbReference type="SAM" id="MobiDB-lite"/>
    </source>
</evidence>
<feature type="transmembrane region" description="Helical" evidence="8">
    <location>
        <begin position="82"/>
        <end position="105"/>
    </location>
</feature>
<feature type="compositionally biased region" description="Polar residues" evidence="7">
    <location>
        <begin position="718"/>
        <end position="729"/>
    </location>
</feature>
<dbReference type="SUPFAM" id="SSF53649">
    <property type="entry name" value="Alkaline phosphatase-like"/>
    <property type="match status" value="1"/>
</dbReference>
<evidence type="ECO:0000256" key="4">
    <source>
        <dbReference type="ARBA" id="ARBA00022692"/>
    </source>
</evidence>
<dbReference type="PANTHER" id="PTHR47371:SF3">
    <property type="entry name" value="PHOSPHOGLYCEROL TRANSFERASE I"/>
    <property type="match status" value="1"/>
</dbReference>
<feature type="transmembrane region" description="Helical" evidence="8">
    <location>
        <begin position="117"/>
        <end position="139"/>
    </location>
</feature>
<feature type="domain" description="Sulfatase N-terminal" evidence="9">
    <location>
        <begin position="279"/>
        <end position="530"/>
    </location>
</feature>
<feature type="region of interest" description="Disordered" evidence="7">
    <location>
        <begin position="710"/>
        <end position="746"/>
    </location>
</feature>
<organism evidence="10 11">
    <name type="scientific">Brotonthovivens ammoniilytica</name>
    <dbReference type="NCBI Taxonomy" id="2981725"/>
    <lineage>
        <taxon>Bacteria</taxon>
        <taxon>Bacillati</taxon>
        <taxon>Bacillota</taxon>
        <taxon>Clostridia</taxon>
        <taxon>Lachnospirales</taxon>
        <taxon>Lachnospiraceae</taxon>
        <taxon>Brotonthovivens</taxon>
    </lineage>
</organism>
<dbReference type="CDD" id="cd16015">
    <property type="entry name" value="LTA_synthase"/>
    <property type="match status" value="1"/>
</dbReference>
<dbReference type="EMBL" id="JAOQJQ010000005">
    <property type="protein sequence ID" value="MCU6763221.1"/>
    <property type="molecule type" value="Genomic_DNA"/>
</dbReference>
<keyword evidence="11" id="KW-1185">Reference proteome</keyword>
<feature type="transmembrane region" description="Helical" evidence="8">
    <location>
        <begin position="193"/>
        <end position="210"/>
    </location>
</feature>
<evidence type="ECO:0000256" key="1">
    <source>
        <dbReference type="ARBA" id="ARBA00004651"/>
    </source>
</evidence>
<evidence type="ECO:0000256" key="3">
    <source>
        <dbReference type="ARBA" id="ARBA00022475"/>
    </source>
</evidence>
<dbReference type="Gene3D" id="3.40.720.10">
    <property type="entry name" value="Alkaline Phosphatase, subunit A"/>
    <property type="match status" value="1"/>
</dbReference>
<evidence type="ECO:0000256" key="2">
    <source>
        <dbReference type="ARBA" id="ARBA00004936"/>
    </source>
</evidence>
<feature type="transmembrane region" description="Helical" evidence="8">
    <location>
        <begin position="159"/>
        <end position="181"/>
    </location>
</feature>
<dbReference type="RefSeq" id="WP_158425857.1">
    <property type="nucleotide sequence ID" value="NZ_JAOQJQ010000005.1"/>
</dbReference>
<proteinExistence type="predicted"/>
<dbReference type="InterPro" id="IPR000917">
    <property type="entry name" value="Sulfatase_N"/>
</dbReference>
<feature type="compositionally biased region" description="Basic residues" evidence="7">
    <location>
        <begin position="732"/>
        <end position="741"/>
    </location>
</feature>
<name>A0ABT2TM39_9FIRM</name>
<evidence type="ECO:0000256" key="6">
    <source>
        <dbReference type="ARBA" id="ARBA00023136"/>
    </source>
</evidence>
<keyword evidence="5 8" id="KW-1133">Transmembrane helix</keyword>
<comment type="pathway">
    <text evidence="2">Cell wall biogenesis; lipoteichoic acid biosynthesis.</text>
</comment>
<keyword evidence="6 8" id="KW-0472">Membrane</keyword>
<evidence type="ECO:0000256" key="8">
    <source>
        <dbReference type="SAM" id="Phobius"/>
    </source>
</evidence>
<keyword evidence="4 8" id="KW-0812">Transmembrane</keyword>
<evidence type="ECO:0000259" key="9">
    <source>
        <dbReference type="Pfam" id="PF00884"/>
    </source>
</evidence>
<comment type="caution">
    <text evidence="10">The sequence shown here is derived from an EMBL/GenBank/DDBJ whole genome shotgun (WGS) entry which is preliminary data.</text>
</comment>